<dbReference type="InterPro" id="IPR011051">
    <property type="entry name" value="RmlC_Cupin_sf"/>
</dbReference>
<evidence type="ECO:0000256" key="7">
    <source>
        <dbReference type="ARBA" id="ARBA00023002"/>
    </source>
</evidence>
<comment type="similarity">
    <text evidence="11">Belongs to the acireductone dioxygenase (ARD) family.</text>
</comment>
<comment type="pathway">
    <text evidence="11">Amino-acid biosynthesis; L-methionine biosynthesis via salvage pathway; L-methionine from S-methyl-5-thio-alpha-D-ribose 1-phosphate: step 5/6.</text>
</comment>
<evidence type="ECO:0000313" key="13">
    <source>
        <dbReference type="Proteomes" id="UP001498771"/>
    </source>
</evidence>
<comment type="caution">
    <text evidence="12">The sequence shown here is derived from an EMBL/GenBank/DDBJ whole genome shotgun (WGS) entry which is preliminary data.</text>
</comment>
<evidence type="ECO:0000256" key="2">
    <source>
        <dbReference type="ARBA" id="ARBA00022490"/>
    </source>
</evidence>
<dbReference type="RefSeq" id="XP_064769100.1">
    <property type="nucleotide sequence ID" value="XM_064912177.1"/>
</dbReference>
<comment type="catalytic activity">
    <reaction evidence="1 11">
        <text>1,2-dihydroxy-5-(methylsulfanyl)pent-1-en-3-one + O2 = 4-methylsulfanyl-2-oxobutanoate + formate + 2 H(+)</text>
        <dbReference type="Rhea" id="RHEA:24504"/>
        <dbReference type="ChEBI" id="CHEBI:15378"/>
        <dbReference type="ChEBI" id="CHEBI:15379"/>
        <dbReference type="ChEBI" id="CHEBI:15740"/>
        <dbReference type="ChEBI" id="CHEBI:16723"/>
        <dbReference type="ChEBI" id="CHEBI:49252"/>
        <dbReference type="EC" id="1.13.11.54"/>
    </reaction>
</comment>
<keyword evidence="6 11" id="KW-0223">Dioxygenase</keyword>
<evidence type="ECO:0000256" key="5">
    <source>
        <dbReference type="ARBA" id="ARBA00022723"/>
    </source>
</evidence>
<name>A0ABR1F8E9_9ASCO</name>
<organism evidence="12 13">
    <name type="scientific">Myxozyma melibiosi</name>
    <dbReference type="NCBI Taxonomy" id="54550"/>
    <lineage>
        <taxon>Eukaryota</taxon>
        <taxon>Fungi</taxon>
        <taxon>Dikarya</taxon>
        <taxon>Ascomycota</taxon>
        <taxon>Saccharomycotina</taxon>
        <taxon>Lipomycetes</taxon>
        <taxon>Lipomycetales</taxon>
        <taxon>Lipomycetaceae</taxon>
        <taxon>Myxozyma</taxon>
    </lineage>
</organism>
<evidence type="ECO:0000256" key="8">
    <source>
        <dbReference type="ARBA" id="ARBA00023004"/>
    </source>
</evidence>
<keyword evidence="3 11" id="KW-0533">Nickel</keyword>
<dbReference type="SUPFAM" id="SSF51182">
    <property type="entry name" value="RmlC-like cupins"/>
    <property type="match status" value="1"/>
</dbReference>
<feature type="binding site" evidence="11">
    <location>
        <position position="85"/>
    </location>
    <ligand>
        <name>Ni(2+)</name>
        <dbReference type="ChEBI" id="CHEBI:49786"/>
        <note>for nickel-dependent acireductone dioxygenase activity</note>
    </ligand>
</feature>
<keyword evidence="9 11" id="KW-0486">Methionine biosynthesis</keyword>
<feature type="binding site" evidence="11">
    <location>
        <position position="85"/>
    </location>
    <ligand>
        <name>Fe(2+)</name>
        <dbReference type="ChEBI" id="CHEBI:29033"/>
        <note>for iron-dependent acireductone dioxygenase activity</note>
    </ligand>
</feature>
<feature type="binding site" evidence="11">
    <location>
        <position position="87"/>
    </location>
    <ligand>
        <name>Ni(2+)</name>
        <dbReference type="ChEBI" id="CHEBI:49786"/>
        <note>for nickel-dependent acireductone dioxygenase activity</note>
    </ligand>
</feature>
<dbReference type="Gene3D" id="2.60.120.10">
    <property type="entry name" value="Jelly Rolls"/>
    <property type="match status" value="1"/>
</dbReference>
<evidence type="ECO:0000313" key="12">
    <source>
        <dbReference type="EMBL" id="KAK7206067.1"/>
    </source>
</evidence>
<evidence type="ECO:0000256" key="1">
    <source>
        <dbReference type="ARBA" id="ARBA00000428"/>
    </source>
</evidence>
<gene>
    <name evidence="11" type="primary">ADI1</name>
    <name evidence="12" type="ORF">BZA70DRAFT_275623</name>
</gene>
<feature type="binding site" evidence="11">
    <location>
        <position position="130"/>
    </location>
    <ligand>
        <name>Fe(2+)</name>
        <dbReference type="ChEBI" id="CHEBI:29033"/>
        <note>for iron-dependent acireductone dioxygenase activity</note>
    </ligand>
</feature>
<feature type="binding site" evidence="11">
    <location>
        <position position="130"/>
    </location>
    <ligand>
        <name>Ni(2+)</name>
        <dbReference type="ChEBI" id="CHEBI:49786"/>
        <note>for nickel-dependent acireductone dioxygenase activity</note>
    </ligand>
</feature>
<feature type="binding site" evidence="11">
    <location>
        <position position="87"/>
    </location>
    <ligand>
        <name>Fe(2+)</name>
        <dbReference type="ChEBI" id="CHEBI:29033"/>
        <note>for iron-dependent acireductone dioxygenase activity</note>
    </ligand>
</feature>
<dbReference type="Proteomes" id="UP001498771">
    <property type="component" value="Unassembled WGS sequence"/>
</dbReference>
<reference evidence="12 13" key="1">
    <citation type="submission" date="2024-03" db="EMBL/GenBank/DDBJ databases">
        <title>Genome-scale model development and genomic sequencing of the oleaginous clade Lipomyces.</title>
        <authorList>
            <consortium name="Lawrence Berkeley National Laboratory"/>
            <person name="Czajka J.J."/>
            <person name="Han Y."/>
            <person name="Kim J."/>
            <person name="Mondo S.J."/>
            <person name="Hofstad B.A."/>
            <person name="Robles A."/>
            <person name="Haridas S."/>
            <person name="Riley R."/>
            <person name="LaButti K."/>
            <person name="Pangilinan J."/>
            <person name="Andreopoulos W."/>
            <person name="Lipzen A."/>
            <person name="Yan J."/>
            <person name="Wang M."/>
            <person name="Ng V."/>
            <person name="Grigoriev I.V."/>
            <person name="Spatafora J.W."/>
            <person name="Magnuson J.K."/>
            <person name="Baker S.E."/>
            <person name="Pomraning K.R."/>
        </authorList>
    </citation>
    <scope>NUCLEOTIDE SEQUENCE [LARGE SCALE GENOMIC DNA]</scope>
    <source>
        <strain evidence="12 13">Phaff 52-87</strain>
    </source>
</reference>
<evidence type="ECO:0000256" key="10">
    <source>
        <dbReference type="ARBA" id="ARBA00023242"/>
    </source>
</evidence>
<dbReference type="PANTHER" id="PTHR23418">
    <property type="entry name" value="ACIREDUCTONE DIOXYGENASE"/>
    <property type="match status" value="1"/>
</dbReference>
<proteinExistence type="inferred from homology"/>
<dbReference type="HAMAP" id="MF_03154">
    <property type="entry name" value="Salvage_MtnD_euk"/>
    <property type="match status" value="1"/>
</dbReference>
<dbReference type="PANTHER" id="PTHR23418:SF0">
    <property type="entry name" value="ACIREDUCTONE DIOXYGENASE"/>
    <property type="match status" value="1"/>
</dbReference>
<evidence type="ECO:0000256" key="3">
    <source>
        <dbReference type="ARBA" id="ARBA00022596"/>
    </source>
</evidence>
<keyword evidence="10 11" id="KW-0539">Nucleus</keyword>
<dbReference type="InterPro" id="IPR014710">
    <property type="entry name" value="RmlC-like_jellyroll"/>
</dbReference>
<dbReference type="Pfam" id="PF03079">
    <property type="entry name" value="ARD"/>
    <property type="match status" value="1"/>
</dbReference>
<comment type="cofactor">
    <cofactor evidence="11">
        <name>Fe(2+)</name>
        <dbReference type="ChEBI" id="CHEBI:29033"/>
    </cofactor>
    <cofactor evidence="11">
        <name>Ni(2+)</name>
        <dbReference type="ChEBI" id="CHEBI:49786"/>
    </cofactor>
    <text evidence="11">Binds either 1 Fe or Ni cation per monomer. Iron-binding promotes an acireductone dioxygenase reaction producing 2-keto-4-methylthiobutyrate, while nickel-binding promotes an acireductone dioxygenase reaction producing 3-(methylsulfanyl)propanoate.</text>
</comment>
<accession>A0ABR1F8E9</accession>
<dbReference type="CDD" id="cd02232">
    <property type="entry name" value="cupin_ARD"/>
    <property type="match status" value="1"/>
</dbReference>
<dbReference type="InterPro" id="IPR004313">
    <property type="entry name" value="ARD"/>
</dbReference>
<comment type="catalytic activity">
    <reaction evidence="11">
        <text>1,2-dihydroxy-5-(methylsulfanyl)pent-1-en-3-one + O2 = 3-(methylsulfanyl)propanoate + CO + formate + 2 H(+)</text>
        <dbReference type="Rhea" id="RHEA:14161"/>
        <dbReference type="ChEBI" id="CHEBI:15378"/>
        <dbReference type="ChEBI" id="CHEBI:15379"/>
        <dbReference type="ChEBI" id="CHEBI:15740"/>
        <dbReference type="ChEBI" id="CHEBI:17245"/>
        <dbReference type="ChEBI" id="CHEBI:49016"/>
        <dbReference type="ChEBI" id="CHEBI:49252"/>
        <dbReference type="EC" id="1.13.11.53"/>
    </reaction>
</comment>
<dbReference type="InterPro" id="IPR027496">
    <property type="entry name" value="ARD_euk"/>
</dbReference>
<feature type="binding site" evidence="11">
    <location>
        <position position="91"/>
    </location>
    <ligand>
        <name>Ni(2+)</name>
        <dbReference type="ChEBI" id="CHEBI:49786"/>
        <note>for nickel-dependent acireductone dioxygenase activity</note>
    </ligand>
</feature>
<evidence type="ECO:0000256" key="9">
    <source>
        <dbReference type="ARBA" id="ARBA00023167"/>
    </source>
</evidence>
<dbReference type="EC" id="1.13.11.54" evidence="11"/>
<dbReference type="EMBL" id="JBBJBU010000003">
    <property type="protein sequence ID" value="KAK7206067.1"/>
    <property type="molecule type" value="Genomic_DNA"/>
</dbReference>
<comment type="subcellular location">
    <subcellularLocation>
        <location evidence="11">Cytoplasm</location>
    </subcellularLocation>
    <subcellularLocation>
        <location evidence="11">Nucleus</location>
    </subcellularLocation>
</comment>
<keyword evidence="8 11" id="KW-0408">Iron</keyword>
<sequence length="175" mass="20368">MHIYYYDNVEGDQRDDHYSGKDLSAADIAKLGVSAYFFSGEEALSQVDALAKERSYKNKDEICISPASFGADVYEEKVKIFYKEHLHEDEEIRYIVDGEGFFDVRDLEDRWVRMKLVKGDLIILPAGIYHRFTTTATDYVKAMRLFKDEPKWTPLPRPCDENQYRVQYLQSVAAN</sequence>
<feature type="binding site" evidence="11">
    <location>
        <position position="91"/>
    </location>
    <ligand>
        <name>Fe(2+)</name>
        <dbReference type="ChEBI" id="CHEBI:29033"/>
        <note>for iron-dependent acireductone dioxygenase activity</note>
    </ligand>
</feature>
<keyword evidence="5 11" id="KW-0479">Metal-binding</keyword>
<protein>
    <recommendedName>
        <fullName evidence="11">Acireductone dioxygenase</fullName>
    </recommendedName>
    <alternativeName>
        <fullName evidence="11">Acireductone dioxygenase (Fe(2+)-requiring)</fullName>
        <shortName evidence="11">ARD'</shortName>
        <shortName evidence="11">Fe-ARD</shortName>
        <ecNumber evidence="11">1.13.11.54</ecNumber>
    </alternativeName>
    <alternativeName>
        <fullName evidence="11">Acireductone dioxygenase (Ni(2+)-requiring)</fullName>
        <shortName evidence="11">ARD</shortName>
        <shortName evidence="11">Ni-ARD</shortName>
        <ecNumber evidence="11">1.13.11.53</ecNumber>
    </alternativeName>
</protein>
<keyword evidence="13" id="KW-1185">Reference proteome</keyword>
<comment type="function">
    <text evidence="11">Catalyzes 2 different reactions between oxygen and the acireductone 1,2-dihydroxy-3-keto-5-methylthiopentene (DHK-MTPene) depending upon the metal bound in the active site. Fe-containing acireductone dioxygenase (Fe-ARD) produces formate and 2-keto-4-methylthiobutyrate (KMTB), the alpha-ketoacid precursor of methionine in the methionine recycle pathway. Ni-containing acireductone dioxygenase (Ni-ARD) produces methylthiopropionate, carbon monoxide and formate, and does not lie on the methionine recycle pathway.</text>
</comment>
<evidence type="ECO:0000256" key="6">
    <source>
        <dbReference type="ARBA" id="ARBA00022964"/>
    </source>
</evidence>
<keyword evidence="2 11" id="KW-0963">Cytoplasm</keyword>
<dbReference type="GO" id="GO:0051213">
    <property type="term" value="F:dioxygenase activity"/>
    <property type="evidence" value="ECO:0007669"/>
    <property type="project" value="UniProtKB-KW"/>
</dbReference>
<evidence type="ECO:0000256" key="4">
    <source>
        <dbReference type="ARBA" id="ARBA00022605"/>
    </source>
</evidence>
<keyword evidence="4 11" id="KW-0028">Amino-acid biosynthesis</keyword>
<evidence type="ECO:0000256" key="11">
    <source>
        <dbReference type="HAMAP-Rule" id="MF_03154"/>
    </source>
</evidence>
<dbReference type="EC" id="1.13.11.53" evidence="11"/>
<dbReference type="GeneID" id="90037689"/>
<keyword evidence="7 11" id="KW-0560">Oxidoreductase</keyword>